<reference evidence="3 4" key="1">
    <citation type="submission" date="2018-08" db="EMBL/GenBank/DDBJ databases">
        <title>Recombination of ecologically and evolutionarily significant loci maintains genetic cohesion in the Pseudomonas syringae species complex.</title>
        <authorList>
            <person name="Dillon M."/>
            <person name="Thakur S."/>
            <person name="Almeida R.N.D."/>
            <person name="Weir B.S."/>
            <person name="Guttman D.S."/>
        </authorList>
    </citation>
    <scope>NUCLEOTIDE SEQUENCE [LARGE SCALE GENOMIC DNA]</scope>
    <source>
        <strain evidence="3 4">ICMP 8902</strain>
    </source>
</reference>
<dbReference type="SUPFAM" id="SSF55729">
    <property type="entry name" value="Acyl-CoA N-acyltransferases (Nat)"/>
    <property type="match status" value="1"/>
</dbReference>
<evidence type="ECO:0000313" key="3">
    <source>
        <dbReference type="EMBL" id="RMO90018.1"/>
    </source>
</evidence>
<dbReference type="Proteomes" id="UP000279372">
    <property type="component" value="Unassembled WGS sequence"/>
</dbReference>
<sequence length="148" mass="16530">MKNVEIRKVTDLPPRILILEKEAAAEGFRFLSRLVDEWESGKNRFDAKGECLMAAFLNGCLVGIGGLSRDPFAEGEVGRLRRLYVASAFRGQAIGKALVNHLVKHAAEQFRVVRLLTDTSSGAEFYLRCGFQLTNDKHATHIKFLEHG</sequence>
<organism evidence="3 4">
    <name type="scientific">Pseudomonas syringae pv. philadelphi</name>
    <dbReference type="NCBI Taxonomy" id="251706"/>
    <lineage>
        <taxon>Bacteria</taxon>
        <taxon>Pseudomonadati</taxon>
        <taxon>Pseudomonadota</taxon>
        <taxon>Gammaproteobacteria</taxon>
        <taxon>Pseudomonadales</taxon>
        <taxon>Pseudomonadaceae</taxon>
        <taxon>Pseudomonas</taxon>
    </lineage>
</organism>
<dbReference type="RefSeq" id="WP_074810720.1">
    <property type="nucleotide sequence ID" value="NZ_RBQB01000155.1"/>
</dbReference>
<comment type="caution">
    <text evidence="3">The sequence shown here is derived from an EMBL/GenBank/DDBJ whole genome shotgun (WGS) entry which is preliminary data.</text>
</comment>
<dbReference type="PANTHER" id="PTHR13947">
    <property type="entry name" value="GNAT FAMILY N-ACETYLTRANSFERASE"/>
    <property type="match status" value="1"/>
</dbReference>
<evidence type="ECO:0000256" key="1">
    <source>
        <dbReference type="ARBA" id="ARBA00022679"/>
    </source>
</evidence>
<evidence type="ECO:0000313" key="4">
    <source>
        <dbReference type="Proteomes" id="UP000279372"/>
    </source>
</evidence>
<dbReference type="Pfam" id="PF00583">
    <property type="entry name" value="Acetyltransf_1"/>
    <property type="match status" value="1"/>
</dbReference>
<dbReference type="PANTHER" id="PTHR13947:SF37">
    <property type="entry name" value="LD18367P"/>
    <property type="match status" value="1"/>
</dbReference>
<name>A0A3M3Z5K3_9PSED</name>
<accession>A0A3M3Z5K3</accession>
<dbReference type="InterPro" id="IPR050769">
    <property type="entry name" value="NAT_camello-type"/>
</dbReference>
<dbReference type="CDD" id="cd04301">
    <property type="entry name" value="NAT_SF"/>
    <property type="match status" value="1"/>
</dbReference>
<evidence type="ECO:0000259" key="2">
    <source>
        <dbReference type="PROSITE" id="PS51186"/>
    </source>
</evidence>
<dbReference type="AlphaFoldDB" id="A0A3M3Z5K3"/>
<dbReference type="InterPro" id="IPR000182">
    <property type="entry name" value="GNAT_dom"/>
</dbReference>
<gene>
    <name evidence="3" type="ORF">ALQ33_00958</name>
</gene>
<dbReference type="EMBL" id="RBQB01000155">
    <property type="protein sequence ID" value="RMO90018.1"/>
    <property type="molecule type" value="Genomic_DNA"/>
</dbReference>
<dbReference type="Gene3D" id="3.40.630.30">
    <property type="match status" value="1"/>
</dbReference>
<protein>
    <submittedName>
        <fullName evidence="3">Acetyltransferase</fullName>
    </submittedName>
</protein>
<dbReference type="PROSITE" id="PS51186">
    <property type="entry name" value="GNAT"/>
    <property type="match status" value="1"/>
</dbReference>
<dbReference type="InterPro" id="IPR016181">
    <property type="entry name" value="Acyl_CoA_acyltransferase"/>
</dbReference>
<feature type="domain" description="N-acetyltransferase" evidence="2">
    <location>
        <begin position="4"/>
        <end position="148"/>
    </location>
</feature>
<keyword evidence="1 3" id="KW-0808">Transferase</keyword>
<dbReference type="GO" id="GO:0008080">
    <property type="term" value="F:N-acetyltransferase activity"/>
    <property type="evidence" value="ECO:0007669"/>
    <property type="project" value="InterPro"/>
</dbReference>
<proteinExistence type="predicted"/>